<evidence type="ECO:0000313" key="11">
    <source>
        <dbReference type="Proteomes" id="UP000199729"/>
    </source>
</evidence>
<proteinExistence type="inferred from homology"/>
<feature type="transmembrane region" description="Helical" evidence="8">
    <location>
        <begin position="417"/>
        <end position="433"/>
    </location>
</feature>
<feature type="transmembrane region" description="Helical" evidence="8">
    <location>
        <begin position="85"/>
        <end position="105"/>
    </location>
</feature>
<protein>
    <submittedName>
        <fullName evidence="10">Iron ABC transporter permease</fullName>
    </submittedName>
</protein>
<feature type="transmembrane region" description="Helical" evidence="8">
    <location>
        <begin position="381"/>
        <end position="405"/>
    </location>
</feature>
<reference evidence="10 11" key="1">
    <citation type="submission" date="2017-07" db="EMBL/GenBank/DDBJ databases">
        <title>Complete Genome Sequence of the cosmetic ferment Vitreoscilla filiformis (ATCC15551).</title>
        <authorList>
            <person name="Contreras S."/>
            <person name="Sagory-Zalkind P."/>
            <person name="Blanquart H."/>
            <person name="Iltis A."/>
            <person name="Morand S.C."/>
        </authorList>
    </citation>
    <scope>NUCLEOTIDE SEQUENCE [LARGE SCALE GENOMIC DNA]</scope>
    <source>
        <strain evidence="10 11">ATCC 15551</strain>
    </source>
</reference>
<dbReference type="KEGG" id="vff:VITFI_CDS1732"/>
<feature type="transmembrane region" description="Helical" evidence="8">
    <location>
        <begin position="7"/>
        <end position="30"/>
    </location>
</feature>
<comment type="similarity">
    <text evidence="8">Belongs to the binding-protein-dependent transport system permease family.</text>
</comment>
<keyword evidence="11" id="KW-1185">Reference proteome</keyword>
<evidence type="ECO:0000256" key="5">
    <source>
        <dbReference type="ARBA" id="ARBA00022692"/>
    </source>
</evidence>
<feature type="transmembrane region" description="Helical" evidence="8">
    <location>
        <begin position="527"/>
        <end position="549"/>
    </location>
</feature>
<evidence type="ECO:0000256" key="7">
    <source>
        <dbReference type="ARBA" id="ARBA00023136"/>
    </source>
</evidence>
<feature type="transmembrane region" description="Helical" evidence="8">
    <location>
        <begin position="210"/>
        <end position="228"/>
    </location>
</feature>
<feature type="transmembrane region" description="Helical" evidence="8">
    <location>
        <begin position="234"/>
        <end position="253"/>
    </location>
</feature>
<dbReference type="EMBL" id="CP022423">
    <property type="protein sequence ID" value="ASM77510.1"/>
    <property type="molecule type" value="Genomic_DNA"/>
</dbReference>
<evidence type="ECO:0000259" key="9">
    <source>
        <dbReference type="PROSITE" id="PS50928"/>
    </source>
</evidence>
<dbReference type="Pfam" id="PF00528">
    <property type="entry name" value="BPD_transp_1"/>
    <property type="match status" value="1"/>
</dbReference>
<keyword evidence="7 8" id="KW-0472">Membrane</keyword>
<keyword evidence="4" id="KW-0997">Cell inner membrane</keyword>
<keyword evidence="2 8" id="KW-0813">Transport</keyword>
<comment type="subcellular location">
    <subcellularLocation>
        <location evidence="1">Cell inner membrane</location>
        <topology evidence="1">Multi-pass membrane protein</topology>
    </subcellularLocation>
    <subcellularLocation>
        <location evidence="8">Cell membrane</location>
        <topology evidence="8">Multi-pass membrane protein</topology>
    </subcellularLocation>
</comment>
<dbReference type="AlphaFoldDB" id="A0A221KFA6"/>
<feature type="transmembrane region" description="Helical" evidence="8">
    <location>
        <begin position="54"/>
        <end position="78"/>
    </location>
</feature>
<sequence>MGVVWSVGLMALAIVLALPVLGVLGAWLGLDAQSWGTLAHQAQTVLPEYAGQSMLLLLAVGVGVVLVGGLCAAAVTLFEFPGRRSLEWALLLPLALPAYVMAYAYTDALQYSGPIQMALRELLGTRGALWPDVRSLWGAVLLFTLSLYPYVYLLARTALGERAAPMMEAARLLGASLPRRIVEVALPMARPALAAGTALALMETLADYGVGAYFGLTTFTTGIYRAWLVMEDRMAAAQLASVLLLVVALLLWAEQRAQSKLRFATARIGAAGALTARPVVLRGAARWLAWLICGGPVLLGFVLPLAWLGWLLWQEFENSSAAVFEPAYLARFGQWAWTSFQLAGLAAFAGVLVALLLGFTLRRAQAATGATQRWLGRGLAWSARAVGLGYAVPGAVVAVGILLWAGALQRALEGVPVTAWVTGTVFGLCYAYLARFSSVALQSVQSGYARVPVAVDESARLLGAKPWRLLTAIHLPLLGRSALAAALLVFVDTMKELPATLMLRPFGSDTLAVVAYQFARDERLAEAALPSVAMVVVGLVPVIILSRALRST</sequence>
<evidence type="ECO:0000256" key="3">
    <source>
        <dbReference type="ARBA" id="ARBA00022475"/>
    </source>
</evidence>
<evidence type="ECO:0000256" key="8">
    <source>
        <dbReference type="RuleBase" id="RU363032"/>
    </source>
</evidence>
<dbReference type="PANTHER" id="PTHR43357:SF3">
    <property type="entry name" value="FE(3+)-TRANSPORT SYSTEM PERMEASE PROTEIN FBPB 2"/>
    <property type="match status" value="1"/>
</dbReference>
<accession>A0A221KFA6</accession>
<evidence type="ECO:0000256" key="2">
    <source>
        <dbReference type="ARBA" id="ARBA00022448"/>
    </source>
</evidence>
<dbReference type="PANTHER" id="PTHR43357">
    <property type="entry name" value="INNER MEMBRANE ABC TRANSPORTER PERMEASE PROTEIN YDCV"/>
    <property type="match status" value="1"/>
</dbReference>
<feature type="transmembrane region" description="Helical" evidence="8">
    <location>
        <begin position="340"/>
        <end position="361"/>
    </location>
</feature>
<feature type="domain" description="ABC transmembrane type-1" evidence="9">
    <location>
        <begin position="50"/>
        <end position="255"/>
    </location>
</feature>
<organism evidence="10 11">
    <name type="scientific">Vitreoscilla filiformis</name>
    <dbReference type="NCBI Taxonomy" id="63"/>
    <lineage>
        <taxon>Bacteria</taxon>
        <taxon>Pseudomonadati</taxon>
        <taxon>Pseudomonadota</taxon>
        <taxon>Betaproteobacteria</taxon>
        <taxon>Neisseriales</taxon>
        <taxon>Neisseriaceae</taxon>
        <taxon>Vitreoscilla</taxon>
    </lineage>
</organism>
<gene>
    <name evidence="10" type="ORF">VITFI_CDS1732</name>
</gene>
<feature type="transmembrane region" description="Helical" evidence="8">
    <location>
        <begin position="136"/>
        <end position="155"/>
    </location>
</feature>
<dbReference type="GO" id="GO:0005886">
    <property type="term" value="C:plasma membrane"/>
    <property type="evidence" value="ECO:0007669"/>
    <property type="project" value="UniProtKB-SubCell"/>
</dbReference>
<dbReference type="Gene3D" id="1.10.3720.10">
    <property type="entry name" value="MetI-like"/>
    <property type="match status" value="2"/>
</dbReference>
<dbReference type="InterPro" id="IPR035906">
    <property type="entry name" value="MetI-like_sf"/>
</dbReference>
<feature type="domain" description="ABC transmembrane type-1" evidence="9">
    <location>
        <begin position="336"/>
        <end position="545"/>
    </location>
</feature>
<dbReference type="Proteomes" id="UP000199729">
    <property type="component" value="Chromosome"/>
</dbReference>
<dbReference type="PROSITE" id="PS50928">
    <property type="entry name" value="ABC_TM1"/>
    <property type="match status" value="2"/>
</dbReference>
<keyword evidence="5 8" id="KW-0812">Transmembrane</keyword>
<keyword evidence="3" id="KW-1003">Cell membrane</keyword>
<feature type="transmembrane region" description="Helical" evidence="8">
    <location>
        <begin position="469"/>
        <end position="491"/>
    </location>
</feature>
<evidence type="ECO:0000256" key="6">
    <source>
        <dbReference type="ARBA" id="ARBA00022989"/>
    </source>
</evidence>
<dbReference type="OrthoDB" id="9790211at2"/>
<evidence type="ECO:0000313" key="10">
    <source>
        <dbReference type="EMBL" id="ASM77510.1"/>
    </source>
</evidence>
<dbReference type="GO" id="GO:0055085">
    <property type="term" value="P:transmembrane transport"/>
    <property type="evidence" value="ECO:0007669"/>
    <property type="project" value="InterPro"/>
</dbReference>
<feature type="transmembrane region" description="Helical" evidence="8">
    <location>
        <begin position="287"/>
        <end position="310"/>
    </location>
</feature>
<evidence type="ECO:0000256" key="4">
    <source>
        <dbReference type="ARBA" id="ARBA00022519"/>
    </source>
</evidence>
<dbReference type="CDD" id="cd06261">
    <property type="entry name" value="TM_PBP2"/>
    <property type="match status" value="1"/>
</dbReference>
<dbReference type="InterPro" id="IPR000515">
    <property type="entry name" value="MetI-like"/>
</dbReference>
<name>A0A221KFA6_VITFI</name>
<dbReference type="SUPFAM" id="SSF161098">
    <property type="entry name" value="MetI-like"/>
    <property type="match status" value="2"/>
</dbReference>
<keyword evidence="6 8" id="KW-1133">Transmembrane helix</keyword>
<evidence type="ECO:0000256" key="1">
    <source>
        <dbReference type="ARBA" id="ARBA00004429"/>
    </source>
</evidence>